<evidence type="ECO:0000256" key="1">
    <source>
        <dbReference type="ARBA" id="ARBA00006987"/>
    </source>
</evidence>
<feature type="signal peptide" evidence="2">
    <location>
        <begin position="1"/>
        <end position="24"/>
    </location>
</feature>
<reference evidence="3 5" key="2">
    <citation type="submission" date="2018-05" db="EMBL/GenBank/DDBJ databases">
        <authorList>
            <person name="Lanie J.A."/>
            <person name="Ng W.-L."/>
            <person name="Kazmierczak K.M."/>
            <person name="Andrzejewski T.M."/>
            <person name="Davidsen T.M."/>
            <person name="Wayne K.J."/>
            <person name="Tettelin H."/>
            <person name="Glass J.I."/>
            <person name="Rusch D."/>
            <person name="Podicherti R."/>
            <person name="Tsui H.-C.T."/>
            <person name="Winkler M.E."/>
        </authorList>
    </citation>
    <scope>NUCLEOTIDE SEQUENCE [LARGE SCALE GENOMIC DNA]</scope>
    <source>
        <strain evidence="3 5">YBY</strain>
    </source>
</reference>
<comment type="similarity">
    <text evidence="1">Belongs to the UPF0065 (bug) family.</text>
</comment>
<dbReference type="SUPFAM" id="SSF53850">
    <property type="entry name" value="Periplasmic binding protein-like II"/>
    <property type="match status" value="1"/>
</dbReference>
<organism evidence="3 5">
    <name type="scientific">Alcaligenes faecalis</name>
    <dbReference type="NCBI Taxonomy" id="511"/>
    <lineage>
        <taxon>Bacteria</taxon>
        <taxon>Pseudomonadati</taxon>
        <taxon>Pseudomonadota</taxon>
        <taxon>Betaproteobacteria</taxon>
        <taxon>Burkholderiales</taxon>
        <taxon>Alcaligenaceae</taxon>
        <taxon>Alcaligenes</taxon>
    </lineage>
</organism>
<dbReference type="Proteomes" id="UP001211866">
    <property type="component" value="Chromosome"/>
</dbReference>
<dbReference type="CDD" id="cd13576">
    <property type="entry name" value="PBP2_BugD_Asp"/>
    <property type="match status" value="1"/>
</dbReference>
<sequence>MAVALNKLFVSLGAALACSVTAQAAGYPDHPINMVVPFAAGGPTDNVARALAEAMRPVLGETIVVENKGGAGGSIGTAQVARAKPDGYNILLMHIGFSTAPSLYKKPGYDAINGMSPIGLVVDVPMTIIAREDFPPNNIQELVQYLKDNQDKVSLANAGIGAASHLCGTMLTEALGIELLTVPYKGTAPAIADLMGKQVDVMCDQTTNTTQQIKSGKVKVYAVTSRERVPTLPDVPTMQESGFKDFEVGIWHGMWAPKDTPQPVVDTLVKALQAGMADKDFQSRMATLGATVMDKEANPAALQAKVEQQVPQWAALFKKVGVEPQ</sequence>
<gene>
    <name evidence="3" type="ORF">DF183_18150</name>
    <name evidence="4" type="ORF">M2J83_00285</name>
</gene>
<evidence type="ECO:0000313" key="4">
    <source>
        <dbReference type="EMBL" id="WBM38312.1"/>
    </source>
</evidence>
<dbReference type="STRING" id="511.UZ73_10450"/>
<dbReference type="Gene3D" id="3.40.190.150">
    <property type="entry name" value="Bordetella uptake gene, domain 1"/>
    <property type="match status" value="1"/>
</dbReference>
<evidence type="ECO:0000256" key="2">
    <source>
        <dbReference type="SAM" id="SignalP"/>
    </source>
</evidence>
<dbReference type="AlphaFoldDB" id="A0A2U2BFC1"/>
<evidence type="ECO:0000313" key="6">
    <source>
        <dbReference type="Proteomes" id="UP001211866"/>
    </source>
</evidence>
<dbReference type="InterPro" id="IPR005064">
    <property type="entry name" value="BUG"/>
</dbReference>
<dbReference type="PANTHER" id="PTHR42928">
    <property type="entry name" value="TRICARBOXYLATE-BINDING PROTEIN"/>
    <property type="match status" value="1"/>
</dbReference>
<dbReference type="Gene3D" id="3.40.190.10">
    <property type="entry name" value="Periplasmic binding protein-like II"/>
    <property type="match status" value="1"/>
</dbReference>
<dbReference type="EMBL" id="CP096916">
    <property type="protein sequence ID" value="WBM38312.1"/>
    <property type="molecule type" value="Genomic_DNA"/>
</dbReference>
<proteinExistence type="inferred from homology"/>
<keyword evidence="2" id="KW-0732">Signal</keyword>
<dbReference type="EMBL" id="QEXO01000005">
    <property type="protein sequence ID" value="PWE12691.1"/>
    <property type="molecule type" value="Genomic_DNA"/>
</dbReference>
<protein>
    <submittedName>
        <fullName evidence="3">Tripartite tricarboxylate transporter substrate binding protein BugD</fullName>
    </submittedName>
</protein>
<dbReference type="RefSeq" id="WP_060186759.1">
    <property type="nucleotide sequence ID" value="NZ_CAXOKM010000005.1"/>
</dbReference>
<reference evidence="4 6" key="3">
    <citation type="submission" date="2022-05" db="EMBL/GenBank/DDBJ databases">
        <title>Complete sequence of strain NY11312.</title>
        <authorList>
            <person name="Zhou D."/>
        </authorList>
    </citation>
    <scope>NUCLEOTIDE SEQUENCE [LARGE SCALE GENOMIC DNA]</scope>
    <source>
        <strain evidence="4 6">NY11312</strain>
    </source>
</reference>
<dbReference type="PROSITE" id="PS51257">
    <property type="entry name" value="PROKAR_LIPOPROTEIN"/>
    <property type="match status" value="1"/>
</dbReference>
<dbReference type="PANTHER" id="PTHR42928:SF5">
    <property type="entry name" value="BLR1237 PROTEIN"/>
    <property type="match status" value="1"/>
</dbReference>
<feature type="chain" id="PRO_5015631009" evidence="2">
    <location>
        <begin position="25"/>
        <end position="325"/>
    </location>
</feature>
<name>A0A2U2BFC1_ALCFA</name>
<reference evidence="3 5" key="1">
    <citation type="submission" date="2018-05" db="EMBL/GenBank/DDBJ databases">
        <title>Genome Sequence of an Efficient Indole-Degrading Bacterium, Alcaligenes sp.YBY.</title>
        <authorList>
            <person name="Yang B."/>
        </authorList>
    </citation>
    <scope>NUCLEOTIDE SEQUENCE [LARGE SCALE GENOMIC DNA]</scope>
    <source>
        <strain evidence="3 5">YBY</strain>
    </source>
</reference>
<accession>A0A2U2BFC1</accession>
<dbReference type="Proteomes" id="UP000245216">
    <property type="component" value="Unassembled WGS sequence"/>
</dbReference>
<evidence type="ECO:0000313" key="3">
    <source>
        <dbReference type="EMBL" id="PWE12691.1"/>
    </source>
</evidence>
<dbReference type="PIRSF" id="PIRSF017082">
    <property type="entry name" value="YflP"/>
    <property type="match status" value="1"/>
</dbReference>
<keyword evidence="6" id="KW-1185">Reference proteome</keyword>
<dbReference type="Pfam" id="PF03401">
    <property type="entry name" value="TctC"/>
    <property type="match status" value="1"/>
</dbReference>
<dbReference type="InterPro" id="IPR042100">
    <property type="entry name" value="Bug_dom1"/>
</dbReference>
<evidence type="ECO:0000313" key="5">
    <source>
        <dbReference type="Proteomes" id="UP000245216"/>
    </source>
</evidence>